<dbReference type="InterPro" id="IPR029044">
    <property type="entry name" value="Nucleotide-diphossugar_trans"/>
</dbReference>
<dbReference type="InterPro" id="IPR001173">
    <property type="entry name" value="Glyco_trans_2-like"/>
</dbReference>
<proteinExistence type="predicted"/>
<reference evidence="2" key="1">
    <citation type="journal article" date="2014" name="DNA Res.">
        <title>A complete view of the genetic diversity of the Escherichia coli O-antigen biosynthesis gene cluster.</title>
        <authorList>
            <person name="Iguchi A."/>
            <person name="Iyoda S."/>
            <person name="Kikuchi T."/>
            <person name="Ogura Y."/>
            <person name="Katsura K."/>
            <person name="Ohnishi M."/>
            <person name="Hayashi T."/>
            <person name="Thomson N.R."/>
        </authorList>
    </citation>
    <scope>NUCLEOTIDE SEQUENCE</scope>
    <source>
        <strain evidence="2">K11a</strain>
    </source>
</reference>
<dbReference type="PANTHER" id="PTHR22916">
    <property type="entry name" value="GLYCOSYLTRANSFERASE"/>
    <property type="match status" value="1"/>
</dbReference>
<feature type="domain" description="Glycosyltransferase 2-like" evidence="1">
    <location>
        <begin position="12"/>
        <end position="160"/>
    </location>
</feature>
<dbReference type="SUPFAM" id="SSF53448">
    <property type="entry name" value="Nucleotide-diphospho-sugar transferases"/>
    <property type="match status" value="1"/>
</dbReference>
<dbReference type="GO" id="GO:0016758">
    <property type="term" value="F:hexosyltransferase activity"/>
    <property type="evidence" value="ECO:0007669"/>
    <property type="project" value="UniProtKB-ARBA"/>
</dbReference>
<dbReference type="EMBL" id="AB812026">
    <property type="protein sequence ID" value="BAQ01134.1"/>
    <property type="molecule type" value="Genomic_DNA"/>
</dbReference>
<dbReference type="PANTHER" id="PTHR22916:SF3">
    <property type="entry name" value="UDP-GLCNAC:BETAGAL BETA-1,3-N-ACETYLGLUCOSAMINYLTRANSFERASE-LIKE PROTEIN 1"/>
    <property type="match status" value="1"/>
</dbReference>
<name>A0A0A8J419_ECOLX</name>
<evidence type="ECO:0000313" key="2">
    <source>
        <dbReference type="EMBL" id="BAQ01134.1"/>
    </source>
</evidence>
<dbReference type="Gene3D" id="3.90.550.10">
    <property type="entry name" value="Spore Coat Polysaccharide Biosynthesis Protein SpsA, Chain A"/>
    <property type="match status" value="1"/>
</dbReference>
<protein>
    <submittedName>
        <fullName evidence="2">Putative glycosyltransferase</fullName>
    </submittedName>
</protein>
<sequence length="302" mass="34738">MRLTNNSYPLVSVAIITYNQKEYLRECIESILLQNYPNLQIVVADDCSSDGTQDLLLRYSQQYPNVFTLKLSEKNLGITANSNLAHFACRGKYIFWMGGDDLMLPGKIAKQVEYMENNPDCTLCYHNLDVFDSATKKNLYYFNHLKKQKINGTIREIIKFRTFNGACSTVVRKDKTPKEGFNELIPIASDWLYWVDTLANGGNIKYIDEVLGKYRRHDNNITKKTKCLSQADIDHLNTCNIIIGKYPQYLSEALYAYAEILFHLRKKLDYKKIVCFSLGANFRIRKAIALGVFLLSFGIIKV</sequence>
<dbReference type="AlphaFoldDB" id="A0A0A8J419"/>
<keyword evidence="2" id="KW-0808">Transferase</keyword>
<evidence type="ECO:0000259" key="1">
    <source>
        <dbReference type="Pfam" id="PF00535"/>
    </source>
</evidence>
<accession>A0A0A8J419</accession>
<dbReference type="Pfam" id="PF00535">
    <property type="entry name" value="Glycos_transf_2"/>
    <property type="match status" value="1"/>
</dbReference>
<organism evidence="2">
    <name type="scientific">Escherichia coli</name>
    <dbReference type="NCBI Taxonomy" id="562"/>
    <lineage>
        <taxon>Bacteria</taxon>
        <taxon>Pseudomonadati</taxon>
        <taxon>Pseudomonadota</taxon>
        <taxon>Gammaproteobacteria</taxon>
        <taxon>Enterobacterales</taxon>
        <taxon>Enterobacteriaceae</taxon>
        <taxon>Escherichia</taxon>
    </lineage>
</organism>
<dbReference type="RefSeq" id="WP_235636156.1">
    <property type="nucleotide sequence ID" value="NZ_CAJGEP010000021.1"/>
</dbReference>